<sequence>MSESMNRRTFLSYLGTGAAALAAASAGLGTLEGKASALSSTADHLFGFSTNRVSGFFEPIAPSKEDKLVLPPRFRYDVVAAYDDRINPAGEKFGQGCDYNAYFPLQGSDRGLLVTNHEYTNIFSLGPIHNDQLTAVQVEKELYYQGMSVTEIYKNEQGVWKLDPTSTYARRINGFTSFELTGPAKGSAAVNQAAKVQGTFANCSGGITLWNTVLSCEENFQETANHAKLDPTHYGWVVEIDPKDAQYRKKHTALGRFNHENTAMGLASNGRIVVYMGDDKKDACVYKYISKGTYNKAEGRANAKLLEDGVLYVANFKKGQWLEVTIEAVSKVLSSEHFKVPYGVSMTKEELVQRYKTQGDVVTYCHEAALLVGGTPTDRPEDIEISPFDNTVFICHTNNDTHGNIHGHITRIFEAQDNLAANEFDFEIFAAGGRQSGFSSPDNLIFDSNAQLWVVTDISTSSHNKGVYKSFMNNGLFVIPTTGGNKGVAMQFASAPIDSELTGPFFTPNEDTLFISVQHPGENTTDLSKPTSTWPHRKGDKIARCGVVAISGFKLS</sequence>
<dbReference type="Pfam" id="PF05787">
    <property type="entry name" value="PhoX"/>
    <property type="match status" value="1"/>
</dbReference>
<dbReference type="PANTHER" id="PTHR35399:SF2">
    <property type="entry name" value="DUF839 DOMAIN-CONTAINING PROTEIN"/>
    <property type="match status" value="1"/>
</dbReference>
<protein>
    <recommendedName>
        <fullName evidence="3">Phosphatase</fullName>
    </recommendedName>
</protein>
<evidence type="ECO:0000313" key="1">
    <source>
        <dbReference type="EMBL" id="SMG18606.1"/>
    </source>
</evidence>
<evidence type="ECO:0000313" key="2">
    <source>
        <dbReference type="Proteomes" id="UP000193834"/>
    </source>
</evidence>
<gene>
    <name evidence="1" type="ORF">SAMN06295960_0806</name>
</gene>
<reference evidence="1 2" key="1">
    <citation type="submission" date="2017-04" db="EMBL/GenBank/DDBJ databases">
        <authorList>
            <person name="Afonso C.L."/>
            <person name="Miller P.J."/>
            <person name="Scott M.A."/>
            <person name="Spackman E."/>
            <person name="Goraichik I."/>
            <person name="Dimitrov K.M."/>
            <person name="Suarez D.L."/>
            <person name="Swayne D.E."/>
        </authorList>
    </citation>
    <scope>NUCLEOTIDE SEQUENCE [LARGE SCALE GENOMIC DNA]</scope>
    <source>
        <strain evidence="1 2">11</strain>
    </source>
</reference>
<dbReference type="EMBL" id="FXAZ01000001">
    <property type="protein sequence ID" value="SMG18606.1"/>
    <property type="molecule type" value="Genomic_DNA"/>
</dbReference>
<proteinExistence type="predicted"/>
<dbReference type="PROSITE" id="PS51318">
    <property type="entry name" value="TAT"/>
    <property type="match status" value="1"/>
</dbReference>
<dbReference type="InterPro" id="IPR008557">
    <property type="entry name" value="PhoX"/>
</dbReference>
<dbReference type="SUPFAM" id="SSF101898">
    <property type="entry name" value="NHL repeat"/>
    <property type="match status" value="1"/>
</dbReference>
<dbReference type="Proteomes" id="UP000193834">
    <property type="component" value="Unassembled WGS sequence"/>
</dbReference>
<keyword evidence="2" id="KW-1185">Reference proteome</keyword>
<dbReference type="InterPro" id="IPR006311">
    <property type="entry name" value="TAT_signal"/>
</dbReference>
<dbReference type="STRING" id="1852522.SAMN06295960_0806"/>
<dbReference type="PANTHER" id="PTHR35399">
    <property type="entry name" value="SLR8030 PROTEIN"/>
    <property type="match status" value="1"/>
</dbReference>
<name>A0A1X7IVM2_9BACL</name>
<dbReference type="AlphaFoldDB" id="A0A1X7IVM2"/>
<accession>A0A1X7IVM2</accession>
<organism evidence="1 2">
    <name type="scientific">Paenibacillus aquistagni</name>
    <dbReference type="NCBI Taxonomy" id="1852522"/>
    <lineage>
        <taxon>Bacteria</taxon>
        <taxon>Bacillati</taxon>
        <taxon>Bacillota</taxon>
        <taxon>Bacilli</taxon>
        <taxon>Bacillales</taxon>
        <taxon>Paenibacillaceae</taxon>
        <taxon>Paenibacillus</taxon>
    </lineage>
</organism>
<evidence type="ECO:0008006" key="3">
    <source>
        <dbReference type="Google" id="ProtNLM"/>
    </source>
</evidence>